<evidence type="ECO:0000313" key="2">
    <source>
        <dbReference type="Proteomes" id="UP000663637"/>
    </source>
</evidence>
<proteinExistence type="predicted"/>
<keyword evidence="2" id="KW-1185">Reference proteome</keyword>
<name>A0ABX7KBG3_9SPHN</name>
<dbReference type="Proteomes" id="UP000663637">
    <property type="component" value="Chromosome"/>
</dbReference>
<organism evidence="1 2">
    <name type="scientific">Tsuneonella flava</name>
    <dbReference type="NCBI Taxonomy" id="2055955"/>
    <lineage>
        <taxon>Bacteria</taxon>
        <taxon>Pseudomonadati</taxon>
        <taxon>Pseudomonadota</taxon>
        <taxon>Alphaproteobacteria</taxon>
        <taxon>Sphingomonadales</taxon>
        <taxon>Erythrobacteraceae</taxon>
        <taxon>Tsuneonella</taxon>
    </lineage>
</organism>
<gene>
    <name evidence="1" type="ORF">IDJ81_10810</name>
</gene>
<dbReference type="RefSeq" id="WP_205441116.1">
    <property type="nucleotide sequence ID" value="NZ_CP061510.1"/>
</dbReference>
<accession>A0ABX7KBG3</accession>
<sequence>MSGFIDDRMYQDRAIRDAAKAVVTADIANIKADLAARSVGDRVADRISDSALGVFEEAIEVADNNKGALAALLGAIALWFARNPIITLFFGDEEYEGGDEFLPEEEQSVSHIR</sequence>
<protein>
    <submittedName>
        <fullName evidence="1">Uncharacterized protein</fullName>
    </submittedName>
</protein>
<evidence type="ECO:0000313" key="1">
    <source>
        <dbReference type="EMBL" id="QSB43840.1"/>
    </source>
</evidence>
<reference evidence="1 2" key="1">
    <citation type="submission" date="2020-09" db="EMBL/GenBank/DDBJ databases">
        <title>Complete genome sequence of altererythrobacter flavus SS-21NJ, isolated from Dongying oil sludge in Shandong province.</title>
        <authorList>
            <person name="Sun S."/>
            <person name="Zhang Z."/>
        </authorList>
    </citation>
    <scope>NUCLEOTIDE SEQUENCE [LARGE SCALE GENOMIC DNA]</scope>
    <source>
        <strain evidence="1 2">SS-21NJ</strain>
    </source>
</reference>
<dbReference type="EMBL" id="CP061510">
    <property type="protein sequence ID" value="QSB43840.1"/>
    <property type="molecule type" value="Genomic_DNA"/>
</dbReference>